<evidence type="ECO:0000256" key="1">
    <source>
        <dbReference type="SAM" id="MobiDB-lite"/>
    </source>
</evidence>
<feature type="region of interest" description="Disordered" evidence="1">
    <location>
        <begin position="218"/>
        <end position="237"/>
    </location>
</feature>
<name>B4EP68_BURCJ</name>
<protein>
    <recommendedName>
        <fullName evidence="2">RES domain-containing protein</fullName>
    </recommendedName>
</protein>
<dbReference type="KEGG" id="bcj:BCAS0674"/>
<evidence type="ECO:0000313" key="4">
    <source>
        <dbReference type="Proteomes" id="UP000001035"/>
    </source>
</evidence>
<dbReference type="Proteomes" id="UP000001035">
    <property type="component" value="Chromosome 3"/>
</dbReference>
<sequence length="237" mass="25933">MGKPQLVIPPPDIAESMPSVDQLVAALERSTRTVGPVLHRAAYSPAGVLPDRVWNPYRFGPPKALIAADGTSPFGWLYLALEPETTVWEARFARNDCRPGTFYLSGEAERNGLIATLTFPRALRVWDLGAPASSLLGIYDELSSPAHDWCQWFGAQLHQAMQQVAPAQRPDGAWYPSRRYPGQGAIILSFEALAPLRAGITYTTTPFVEHETYARLLADPLRGEPPESTVGRADLGP</sequence>
<dbReference type="EMBL" id="AM747722">
    <property type="protein sequence ID" value="CAR57611.1"/>
    <property type="molecule type" value="Genomic_DNA"/>
</dbReference>
<dbReference type="BioCyc" id="BCEN216591:G1G1V-7695-MONOMER"/>
<evidence type="ECO:0000313" key="3">
    <source>
        <dbReference type="EMBL" id="CAR57611.1"/>
    </source>
</evidence>
<accession>B4EP68</accession>
<dbReference type="InterPro" id="IPR014914">
    <property type="entry name" value="RES_dom"/>
</dbReference>
<reference evidence="3 4" key="1">
    <citation type="journal article" date="2009" name="J. Bacteriol.">
        <title>The genome of Burkholderia cenocepacia J2315, an epidemic pathogen of cystic fibrosis patients.</title>
        <authorList>
            <person name="Holden M.T."/>
            <person name="Seth-Smith H.M."/>
            <person name="Crossman L.C."/>
            <person name="Sebaihia M."/>
            <person name="Bentley S.D."/>
            <person name="Cerdeno-Tarraga A.M."/>
            <person name="Thomson N.R."/>
            <person name="Bason N."/>
            <person name="Quail M.A."/>
            <person name="Sharp S."/>
            <person name="Cherevach I."/>
            <person name="Churcher C."/>
            <person name="Goodhead I."/>
            <person name="Hauser H."/>
            <person name="Holroyd N."/>
            <person name="Mungall K."/>
            <person name="Scott P."/>
            <person name="Walker D."/>
            <person name="White B."/>
            <person name="Rose H."/>
            <person name="Iversen P."/>
            <person name="Mil-Homens D."/>
            <person name="Rocha E.P."/>
            <person name="Fialho A.M."/>
            <person name="Baldwin A."/>
            <person name="Dowson C."/>
            <person name="Barrell B.G."/>
            <person name="Govan J.R."/>
            <person name="Vandamme P."/>
            <person name="Hart C.A."/>
            <person name="Mahenthiralingam E."/>
            <person name="Parkhill J."/>
        </authorList>
    </citation>
    <scope>NUCLEOTIDE SEQUENCE [LARGE SCALE GENOMIC DNA]</scope>
    <source>
        <strain evidence="4">ATCC BAA-245 / DSM 16553 / LMG 16656 / NCTC 13227 / J2315 / CF5610</strain>
    </source>
</reference>
<keyword evidence="4" id="KW-1185">Reference proteome</keyword>
<dbReference type="Pfam" id="PF08808">
    <property type="entry name" value="RES"/>
    <property type="match status" value="1"/>
</dbReference>
<feature type="domain" description="RES" evidence="2">
    <location>
        <begin position="72"/>
        <end position="196"/>
    </location>
</feature>
<gene>
    <name evidence="3" type="ORF">BCAS0674</name>
</gene>
<proteinExistence type="predicted"/>
<dbReference type="eggNOG" id="ENOG50347DD">
    <property type="taxonomic scope" value="Bacteria"/>
</dbReference>
<organism evidence="3 4">
    <name type="scientific">Burkholderia cenocepacia (strain ATCC BAA-245 / DSM 16553 / LMG 16656 / NCTC 13227 / J2315 / CF5610)</name>
    <name type="common">Burkholderia cepacia (strain J2315)</name>
    <dbReference type="NCBI Taxonomy" id="216591"/>
    <lineage>
        <taxon>Bacteria</taxon>
        <taxon>Pseudomonadati</taxon>
        <taxon>Pseudomonadota</taxon>
        <taxon>Betaproteobacteria</taxon>
        <taxon>Burkholderiales</taxon>
        <taxon>Burkholderiaceae</taxon>
        <taxon>Burkholderia</taxon>
        <taxon>Burkholderia cepacia complex</taxon>
    </lineage>
</organism>
<dbReference type="AlphaFoldDB" id="B4EP68"/>
<evidence type="ECO:0000259" key="2">
    <source>
        <dbReference type="Pfam" id="PF08808"/>
    </source>
</evidence>
<dbReference type="HOGENOM" id="CLU_1174649_0_0_4"/>